<comment type="caution">
    <text evidence="12">The sequence shown here is derived from an EMBL/GenBank/DDBJ whole genome shotgun (WGS) entry which is preliminary data.</text>
</comment>
<keyword evidence="8" id="KW-0175">Coiled coil</keyword>
<evidence type="ECO:0000313" key="12">
    <source>
        <dbReference type="EMBL" id="KAK9870892.1"/>
    </source>
</evidence>
<dbReference type="PROSITE" id="PS50103">
    <property type="entry name" value="ZF_C3H1"/>
    <property type="match status" value="2"/>
</dbReference>
<keyword evidence="4 7" id="KW-0862">Zinc</keyword>
<feature type="compositionally biased region" description="Basic and acidic residues" evidence="9">
    <location>
        <begin position="347"/>
        <end position="357"/>
    </location>
</feature>
<dbReference type="GO" id="GO:0003723">
    <property type="term" value="F:RNA binding"/>
    <property type="evidence" value="ECO:0007669"/>
    <property type="project" value="UniProtKB-UniRule"/>
</dbReference>
<keyword evidence="13" id="KW-1185">Reference proteome</keyword>
<feature type="zinc finger region" description="C3H1-type" evidence="7">
    <location>
        <begin position="158"/>
        <end position="186"/>
    </location>
</feature>
<dbReference type="InterPro" id="IPR000571">
    <property type="entry name" value="Znf_CCCH"/>
</dbReference>
<evidence type="ECO:0000256" key="4">
    <source>
        <dbReference type="ARBA" id="ARBA00022833"/>
    </source>
</evidence>
<accession>A0AAW1TRD5</accession>
<dbReference type="GO" id="GO:0089701">
    <property type="term" value="C:U2AF complex"/>
    <property type="evidence" value="ECO:0007669"/>
    <property type="project" value="InterPro"/>
</dbReference>
<evidence type="ECO:0000256" key="3">
    <source>
        <dbReference type="ARBA" id="ARBA00022771"/>
    </source>
</evidence>
<feature type="coiled-coil region" evidence="8">
    <location>
        <begin position="98"/>
        <end position="143"/>
    </location>
</feature>
<dbReference type="Pfam" id="PF00642">
    <property type="entry name" value="zf-CCCH"/>
    <property type="match status" value="1"/>
</dbReference>
<dbReference type="SMART" id="SM00356">
    <property type="entry name" value="ZnF_C3H1"/>
    <property type="match status" value="2"/>
</dbReference>
<feature type="compositionally biased region" description="Basic residues" evidence="9">
    <location>
        <begin position="408"/>
        <end position="437"/>
    </location>
</feature>
<feature type="domain" description="RRM" evidence="10">
    <location>
        <begin position="190"/>
        <end position="294"/>
    </location>
</feature>
<dbReference type="Proteomes" id="UP001431783">
    <property type="component" value="Unassembled WGS sequence"/>
</dbReference>
<dbReference type="InterPro" id="IPR009145">
    <property type="entry name" value="U2AF_small"/>
</dbReference>
<feature type="region of interest" description="Disordered" evidence="9">
    <location>
        <begin position="383"/>
        <end position="437"/>
    </location>
</feature>
<evidence type="ECO:0000259" key="10">
    <source>
        <dbReference type="PROSITE" id="PS50102"/>
    </source>
</evidence>
<keyword evidence="2" id="KW-0677">Repeat</keyword>
<dbReference type="SMART" id="SM00361">
    <property type="entry name" value="RRM_1"/>
    <property type="match status" value="1"/>
</dbReference>
<dbReference type="GO" id="GO:0000398">
    <property type="term" value="P:mRNA splicing, via spliceosome"/>
    <property type="evidence" value="ECO:0007669"/>
    <property type="project" value="InterPro"/>
</dbReference>
<feature type="zinc finger region" description="C3H1-type" evidence="7">
    <location>
        <begin position="296"/>
        <end position="323"/>
    </location>
</feature>
<evidence type="ECO:0000256" key="7">
    <source>
        <dbReference type="PROSITE-ProRule" id="PRU00723"/>
    </source>
</evidence>
<reference evidence="12 13" key="1">
    <citation type="submission" date="2023-03" db="EMBL/GenBank/DDBJ databases">
        <title>Genome insight into feeding habits of ladybird beetles.</title>
        <authorList>
            <person name="Li H.-S."/>
            <person name="Huang Y.-H."/>
            <person name="Pang H."/>
        </authorList>
    </citation>
    <scope>NUCLEOTIDE SEQUENCE [LARGE SCALE GENOMIC DNA]</scope>
    <source>
        <strain evidence="12">SYSU_2023b</strain>
        <tissue evidence="12">Whole body</tissue>
    </source>
</reference>
<dbReference type="AlphaFoldDB" id="A0AAW1TRD5"/>
<keyword evidence="3 7" id="KW-0863">Zinc-finger</keyword>
<evidence type="ECO:0000256" key="5">
    <source>
        <dbReference type="ARBA" id="ARBA00022884"/>
    </source>
</evidence>
<gene>
    <name evidence="12" type="ORF">WA026_009848</name>
</gene>
<dbReference type="InterPro" id="IPR035979">
    <property type="entry name" value="RBD_domain_sf"/>
</dbReference>
<dbReference type="InterPro" id="IPR012677">
    <property type="entry name" value="Nucleotide-bd_a/b_plait_sf"/>
</dbReference>
<protein>
    <submittedName>
        <fullName evidence="12">Uncharacterized protein</fullName>
    </submittedName>
</protein>
<feature type="domain" description="C3H1-type" evidence="11">
    <location>
        <begin position="296"/>
        <end position="323"/>
    </location>
</feature>
<proteinExistence type="predicted"/>
<keyword evidence="1 7" id="KW-0479">Metal-binding</keyword>
<evidence type="ECO:0000259" key="11">
    <source>
        <dbReference type="PROSITE" id="PS50103"/>
    </source>
</evidence>
<dbReference type="PROSITE" id="PS50102">
    <property type="entry name" value="RRM"/>
    <property type="match status" value="1"/>
</dbReference>
<feature type="region of interest" description="Disordered" evidence="9">
    <location>
        <begin position="331"/>
        <end position="357"/>
    </location>
</feature>
<dbReference type="EMBL" id="JARQZJ010000004">
    <property type="protein sequence ID" value="KAK9870892.1"/>
    <property type="molecule type" value="Genomic_DNA"/>
</dbReference>
<evidence type="ECO:0000256" key="1">
    <source>
        <dbReference type="ARBA" id="ARBA00022723"/>
    </source>
</evidence>
<evidence type="ECO:0000256" key="6">
    <source>
        <dbReference type="PROSITE-ProRule" id="PRU00176"/>
    </source>
</evidence>
<evidence type="ECO:0000256" key="8">
    <source>
        <dbReference type="SAM" id="Coils"/>
    </source>
</evidence>
<dbReference type="SUPFAM" id="SSF54928">
    <property type="entry name" value="RNA-binding domain, RBD"/>
    <property type="match status" value="1"/>
</dbReference>
<name>A0AAW1TRD5_9CUCU</name>
<evidence type="ECO:0000256" key="2">
    <source>
        <dbReference type="ARBA" id="ARBA00022737"/>
    </source>
</evidence>
<dbReference type="InterPro" id="IPR003954">
    <property type="entry name" value="RRM_euk-type"/>
</dbReference>
<keyword evidence="5 6" id="KW-0694">RNA-binding</keyword>
<dbReference type="Gene3D" id="3.30.70.330">
    <property type="match status" value="1"/>
</dbReference>
<organism evidence="12 13">
    <name type="scientific">Henosepilachna vigintioctopunctata</name>
    <dbReference type="NCBI Taxonomy" id="420089"/>
    <lineage>
        <taxon>Eukaryota</taxon>
        <taxon>Metazoa</taxon>
        <taxon>Ecdysozoa</taxon>
        <taxon>Arthropoda</taxon>
        <taxon>Hexapoda</taxon>
        <taxon>Insecta</taxon>
        <taxon>Pterygota</taxon>
        <taxon>Neoptera</taxon>
        <taxon>Endopterygota</taxon>
        <taxon>Coleoptera</taxon>
        <taxon>Polyphaga</taxon>
        <taxon>Cucujiformia</taxon>
        <taxon>Coccinelloidea</taxon>
        <taxon>Coccinellidae</taxon>
        <taxon>Epilachninae</taxon>
        <taxon>Epilachnini</taxon>
        <taxon>Henosepilachna</taxon>
    </lineage>
</organism>
<dbReference type="PANTHER" id="PTHR12620">
    <property type="entry name" value="U2 SNRNP AUXILIARY FACTOR, SMALL SUBUNIT"/>
    <property type="match status" value="1"/>
</dbReference>
<evidence type="ECO:0000313" key="13">
    <source>
        <dbReference type="Proteomes" id="UP001431783"/>
    </source>
</evidence>
<dbReference type="InterPro" id="IPR000504">
    <property type="entry name" value="RRM_dom"/>
</dbReference>
<evidence type="ECO:0000256" key="9">
    <source>
        <dbReference type="SAM" id="MobiDB-lite"/>
    </source>
</evidence>
<sequence length="437" mass="52617">MGKHSEWRKLAKKLRRKRIRQCVARERDDDIKKAQQDPRYQEWLKFEENNEKFLLQEAKRIHDEQEAKWLETEKIAQRQWKELQLKIVEIRKERDRQNARIKEEWEQEKKRMKDLEESKKKEIEEKARQQEQLKNQIDSFIANGGQIPDQLNVIFESNPGKTTCPFFSKTSTCRFGDLCSRNHVRPGISKKILIPNFYIHYSLTQTENEHGSCSLEFENSEIQDHFKDFFFDVVPEMEKCGRIKKFVVCCNGEAHLRGNVYVEYKSEREAVRSYKLFNGRWYAGKQLNVEFCGINSWSSAICGLFYNQKCPKGSSCNFIHSFQNPKRMYNGYNDRFERSPSKHRHQSDRTARRDWRWSESPEHEKVGHYIDWEDRTETCSKDFHPDRTSHVKNKHHYHSDRQSGSYRSSRRTRSPRKRERFHSHSSHRSQKKRKKSV</sequence>
<dbReference type="PRINTS" id="PR01848">
    <property type="entry name" value="U2AUXFACTOR"/>
</dbReference>
<feature type="domain" description="C3H1-type" evidence="11">
    <location>
        <begin position="158"/>
        <end position="186"/>
    </location>
</feature>
<dbReference type="GO" id="GO:0008270">
    <property type="term" value="F:zinc ion binding"/>
    <property type="evidence" value="ECO:0007669"/>
    <property type="project" value="UniProtKB-KW"/>
</dbReference>